<sequence length="196" mass="21227">MILLLGFFFFVLYGLASDAQTLPSLYEVEGVPSGEHLNVREGPSVSTDIVEVISNTNVVEVLWTKDGWGQIGAGEISGWVSMNYLTAVPHLESLPILPVSCYGTEPFWSVTVEQGIALYSTPETPAQPMTVETSAPATNGFSFLLSDADNTHTLVARANTCSDGMSERLFGISALMHIQTDEGNYVYQGCCTFQTE</sequence>
<evidence type="ECO:0000259" key="1">
    <source>
        <dbReference type="SMART" id="SM00287"/>
    </source>
</evidence>
<reference evidence="3" key="1">
    <citation type="submission" date="2017-05" db="EMBL/GenBank/DDBJ databases">
        <authorList>
            <person name="Rodrigo-Torres L."/>
            <person name="Arahal R. D."/>
            <person name="Lucena T."/>
        </authorList>
    </citation>
    <scope>NUCLEOTIDE SEQUENCE [LARGE SCALE GENOMIC DNA]</scope>
    <source>
        <strain evidence="3">CECT 8868</strain>
    </source>
</reference>
<proteinExistence type="predicted"/>
<dbReference type="EMBL" id="FXYD01000004">
    <property type="protein sequence ID" value="SMX41375.1"/>
    <property type="molecule type" value="Genomic_DNA"/>
</dbReference>
<dbReference type="Gene3D" id="2.30.30.40">
    <property type="entry name" value="SH3 Domains"/>
    <property type="match status" value="1"/>
</dbReference>
<feature type="domain" description="SH3b" evidence="1">
    <location>
        <begin position="27"/>
        <end position="89"/>
    </location>
</feature>
<accession>A0A238KEV9</accession>
<dbReference type="SMART" id="SM00287">
    <property type="entry name" value="SH3b"/>
    <property type="match status" value="1"/>
</dbReference>
<dbReference type="RefSeq" id="WP_093996884.1">
    <property type="nucleotide sequence ID" value="NZ_FXYD01000004.1"/>
</dbReference>
<dbReference type="Proteomes" id="UP000203464">
    <property type="component" value="Unassembled WGS sequence"/>
</dbReference>
<evidence type="ECO:0000313" key="3">
    <source>
        <dbReference type="Proteomes" id="UP000203464"/>
    </source>
</evidence>
<protein>
    <submittedName>
        <fullName evidence="2">Bacterial SH3 domain protein</fullName>
    </submittedName>
</protein>
<dbReference type="InterPro" id="IPR003646">
    <property type="entry name" value="SH3-like_bac-type"/>
</dbReference>
<dbReference type="AlphaFoldDB" id="A0A238KEV9"/>
<keyword evidence="3" id="KW-1185">Reference proteome</keyword>
<dbReference type="OrthoDB" id="5489750at2"/>
<dbReference type="Pfam" id="PF08239">
    <property type="entry name" value="SH3_3"/>
    <property type="match status" value="1"/>
</dbReference>
<evidence type="ECO:0000313" key="2">
    <source>
        <dbReference type="EMBL" id="SMX41375.1"/>
    </source>
</evidence>
<name>A0A238KEV9_9RHOB</name>
<organism evidence="2 3">
    <name type="scientific">Octadecabacter ascidiaceicola</name>
    <dbReference type="NCBI Taxonomy" id="1655543"/>
    <lineage>
        <taxon>Bacteria</taxon>
        <taxon>Pseudomonadati</taxon>
        <taxon>Pseudomonadota</taxon>
        <taxon>Alphaproteobacteria</taxon>
        <taxon>Rhodobacterales</taxon>
        <taxon>Roseobacteraceae</taxon>
        <taxon>Octadecabacter</taxon>
    </lineage>
</organism>
<gene>
    <name evidence="2" type="ORF">OCA8868_02494</name>
</gene>